<dbReference type="AlphaFoldDB" id="A0A163JYP0"/>
<name>A0A163JYP0_ABSGL</name>
<evidence type="ECO:0000313" key="2">
    <source>
        <dbReference type="Proteomes" id="UP000078561"/>
    </source>
</evidence>
<accession>A0A163JYP0</accession>
<dbReference type="EMBL" id="LT554026">
    <property type="protein sequence ID" value="SAM02963.1"/>
    <property type="molecule type" value="Genomic_DNA"/>
</dbReference>
<keyword evidence="2" id="KW-1185">Reference proteome</keyword>
<protein>
    <submittedName>
        <fullName evidence="1">Uncharacterized protein</fullName>
    </submittedName>
</protein>
<evidence type="ECO:0000313" key="1">
    <source>
        <dbReference type="EMBL" id="SAM02963.1"/>
    </source>
</evidence>
<proteinExistence type="predicted"/>
<sequence length="82" mass="9192">MKGVHWGLLKRESCGILWYIVPLIRNTASLSLEGLKMESDRGLPASWMTIPAKAKAVLYALMYLWKSAALHPKSHFADIVPI</sequence>
<gene>
    <name evidence="1" type="primary">ABSGL_08780.1 scaffold 10439</name>
</gene>
<reference evidence="1" key="1">
    <citation type="submission" date="2016-04" db="EMBL/GenBank/DDBJ databases">
        <authorList>
            <person name="Evans L.H."/>
            <person name="Alamgir A."/>
            <person name="Owens N."/>
            <person name="Weber N.D."/>
            <person name="Virtaneva K."/>
            <person name="Barbian K."/>
            <person name="Babar A."/>
            <person name="Rosenke K."/>
        </authorList>
    </citation>
    <scope>NUCLEOTIDE SEQUENCE [LARGE SCALE GENOMIC DNA]</scope>
    <source>
        <strain evidence="1">CBS 101.48</strain>
    </source>
</reference>
<dbReference type="Proteomes" id="UP000078561">
    <property type="component" value="Unassembled WGS sequence"/>
</dbReference>
<organism evidence="1">
    <name type="scientific">Absidia glauca</name>
    <name type="common">Pin mould</name>
    <dbReference type="NCBI Taxonomy" id="4829"/>
    <lineage>
        <taxon>Eukaryota</taxon>
        <taxon>Fungi</taxon>
        <taxon>Fungi incertae sedis</taxon>
        <taxon>Mucoromycota</taxon>
        <taxon>Mucoromycotina</taxon>
        <taxon>Mucoromycetes</taxon>
        <taxon>Mucorales</taxon>
        <taxon>Cunninghamellaceae</taxon>
        <taxon>Absidia</taxon>
    </lineage>
</organism>
<dbReference type="InParanoid" id="A0A163JYP0"/>